<evidence type="ECO:0000313" key="3">
    <source>
        <dbReference type="Proteomes" id="UP000093928"/>
    </source>
</evidence>
<feature type="compositionally biased region" description="Low complexity" evidence="1">
    <location>
        <begin position="46"/>
        <end position="69"/>
    </location>
</feature>
<sequence>MLGAGADGMVGSALEFGGVGRLTVGVEDNCGYGGGGSWTRTVKTSPVTAKAAAAPTATPASPAPTSAPVEYRRPTAGGGAAGLLVEVTRGA</sequence>
<gene>
    <name evidence="2" type="ORF">A5634_07580</name>
</gene>
<name>A0A1A3NJ89_MYCAS</name>
<evidence type="ECO:0000313" key="2">
    <source>
        <dbReference type="EMBL" id="OBK22223.1"/>
    </source>
</evidence>
<dbReference type="Proteomes" id="UP000093928">
    <property type="component" value="Unassembled WGS sequence"/>
</dbReference>
<protein>
    <submittedName>
        <fullName evidence="2">Uncharacterized protein</fullName>
    </submittedName>
</protein>
<feature type="region of interest" description="Disordered" evidence="1">
    <location>
        <begin position="46"/>
        <end position="78"/>
    </location>
</feature>
<evidence type="ECO:0000256" key="1">
    <source>
        <dbReference type="SAM" id="MobiDB-lite"/>
    </source>
</evidence>
<dbReference type="EMBL" id="LZLS01000190">
    <property type="protein sequence ID" value="OBK22223.1"/>
    <property type="molecule type" value="Genomic_DNA"/>
</dbReference>
<accession>A0A1A3NJ89</accession>
<dbReference type="AlphaFoldDB" id="A0A1A3NJ89"/>
<proteinExistence type="predicted"/>
<organism evidence="2 3">
    <name type="scientific">Mycobacterium asiaticum</name>
    <dbReference type="NCBI Taxonomy" id="1790"/>
    <lineage>
        <taxon>Bacteria</taxon>
        <taxon>Bacillati</taxon>
        <taxon>Actinomycetota</taxon>
        <taxon>Actinomycetes</taxon>
        <taxon>Mycobacteriales</taxon>
        <taxon>Mycobacteriaceae</taxon>
        <taxon>Mycobacterium</taxon>
    </lineage>
</organism>
<comment type="caution">
    <text evidence="2">The sequence shown here is derived from an EMBL/GenBank/DDBJ whole genome shotgun (WGS) entry which is preliminary data.</text>
</comment>
<reference evidence="2 3" key="1">
    <citation type="submission" date="2016-06" db="EMBL/GenBank/DDBJ databases">
        <authorList>
            <person name="Kjaerup R.B."/>
            <person name="Dalgaard T.S."/>
            <person name="Juul-Madsen H.R."/>
        </authorList>
    </citation>
    <scope>NUCLEOTIDE SEQUENCE [LARGE SCALE GENOMIC DNA]</scope>
    <source>
        <strain evidence="2 3">1165133.8</strain>
    </source>
</reference>